<dbReference type="InterPro" id="IPR011519">
    <property type="entry name" value="UnbV_ASPIC"/>
</dbReference>
<dbReference type="RefSeq" id="WP_146365625.1">
    <property type="nucleotide sequence ID" value="NZ_CP042261.1"/>
</dbReference>
<dbReference type="OrthoDB" id="1488578at2"/>
<dbReference type="InterPro" id="IPR027039">
    <property type="entry name" value="Crtac1"/>
</dbReference>
<proteinExistence type="predicted"/>
<dbReference type="InterPro" id="IPR028994">
    <property type="entry name" value="Integrin_alpha_N"/>
</dbReference>
<keyword evidence="4" id="KW-1185">Reference proteome</keyword>
<dbReference type="PANTHER" id="PTHR16026:SF0">
    <property type="entry name" value="CARTILAGE ACIDIC PROTEIN 1"/>
    <property type="match status" value="1"/>
</dbReference>
<organism evidence="3 4">
    <name type="scientific">Qingshengfaniella alkalisoli</name>
    <dbReference type="NCBI Taxonomy" id="2599296"/>
    <lineage>
        <taxon>Bacteria</taxon>
        <taxon>Pseudomonadati</taxon>
        <taxon>Pseudomonadota</taxon>
        <taxon>Alphaproteobacteria</taxon>
        <taxon>Rhodobacterales</taxon>
        <taxon>Paracoccaceae</taxon>
        <taxon>Qingshengfaniella</taxon>
    </lineage>
</organism>
<evidence type="ECO:0000313" key="4">
    <source>
        <dbReference type="Proteomes" id="UP000318483"/>
    </source>
</evidence>
<protein>
    <submittedName>
        <fullName evidence="3">CRTAC1 family protein</fullName>
    </submittedName>
</protein>
<dbReference type="Gene3D" id="2.130.10.130">
    <property type="entry name" value="Integrin alpha, N-terminal"/>
    <property type="match status" value="1"/>
</dbReference>
<dbReference type="KEGG" id="lit:FPZ52_01945"/>
<keyword evidence="1" id="KW-0732">Signal</keyword>
<evidence type="ECO:0000313" key="3">
    <source>
        <dbReference type="EMBL" id="QDY70206.1"/>
    </source>
</evidence>
<sequence>MRPEFLVFAVASLATGATADPVFERRSQGISHTYAGGWEHFIGGGVAVFDCNNDRMPDLFVAGGAEPARMFINSTGEIGAELAFTAHPLPDQELGGVTGAYPLDIDGDGLLDLAVLRVGANKLLKGGPDCSFSEFTNLGFQSGDRWTTAFSATWEQGQELPTLAFGNYVDRRDPNGPFEVCDDNMLYRPADGLYADGQPLTPGYCTLSVLFSDWGRRGRADLRVSNDRHYYVREGQEQMWAMESQPRLYTKEDGWREFKLWGMGIASRDLSGDGLPEIYLTSMGDQKLQSLEVSAAGPSYKDATYERGTTAHRPYLGDDGRPSTGWHVAFGDVTNDGRDDIFVAKGNVEQMPSSAMKDPNNLLIQQADGRFVEAGDSAGVATMERSRGGALVDMNMDGLLDLVVVNRRAPLEIYQNISQPEGHWLAVGLEQSGHNRNAVGAWIELDTGDAVIAREITVGGGHASGTLVPEHFGLGDVDTVRLRVIWPDGAASDWEQSGVDRAVLVGRDGDAIVVSDY</sequence>
<dbReference type="AlphaFoldDB" id="A0A5B8IAD1"/>
<dbReference type="Proteomes" id="UP000318483">
    <property type="component" value="Chromosome"/>
</dbReference>
<reference evidence="3 4" key="1">
    <citation type="submission" date="2019-07" db="EMBL/GenBank/DDBJ databases">
        <title>Litoreibacter alkalisoli sp. nov., isolated from saline-alkaline soil.</title>
        <authorList>
            <person name="Wang S."/>
            <person name="Xu L."/>
            <person name="Xing Y.-T."/>
            <person name="Sun J.-Q."/>
        </authorList>
    </citation>
    <scope>NUCLEOTIDE SEQUENCE [LARGE SCALE GENOMIC DNA]</scope>
    <source>
        <strain evidence="3 4">LN3S51</strain>
    </source>
</reference>
<dbReference type="SUPFAM" id="SSF69318">
    <property type="entry name" value="Integrin alpha N-terminal domain"/>
    <property type="match status" value="1"/>
</dbReference>
<dbReference type="EMBL" id="CP042261">
    <property type="protein sequence ID" value="QDY70206.1"/>
    <property type="molecule type" value="Genomic_DNA"/>
</dbReference>
<evidence type="ECO:0000256" key="1">
    <source>
        <dbReference type="ARBA" id="ARBA00022729"/>
    </source>
</evidence>
<dbReference type="Pfam" id="PF13517">
    <property type="entry name" value="FG-GAP_3"/>
    <property type="match status" value="1"/>
</dbReference>
<name>A0A5B8IAD1_9RHOB</name>
<accession>A0A5B8IAD1</accession>
<dbReference type="PANTHER" id="PTHR16026">
    <property type="entry name" value="CARTILAGE ACIDIC PROTEIN 1"/>
    <property type="match status" value="1"/>
</dbReference>
<dbReference type="Pfam" id="PF07593">
    <property type="entry name" value="UnbV_ASPIC"/>
    <property type="match status" value="1"/>
</dbReference>
<dbReference type="InterPro" id="IPR013517">
    <property type="entry name" value="FG-GAP"/>
</dbReference>
<evidence type="ECO:0000259" key="2">
    <source>
        <dbReference type="Pfam" id="PF07593"/>
    </source>
</evidence>
<gene>
    <name evidence="3" type="ORF">FPZ52_01945</name>
</gene>
<feature type="domain" description="ASPIC/UnbV" evidence="2">
    <location>
        <begin position="438"/>
        <end position="502"/>
    </location>
</feature>